<dbReference type="CDD" id="cd05227">
    <property type="entry name" value="AR_SDR_e"/>
    <property type="match status" value="1"/>
</dbReference>
<dbReference type="AlphaFoldDB" id="A0A914H4N5"/>
<evidence type="ECO:0000256" key="1">
    <source>
        <dbReference type="ARBA" id="ARBA00023002"/>
    </source>
</evidence>
<evidence type="ECO:0000313" key="5">
    <source>
        <dbReference type="WBParaSite" id="Gr19_v10_g13209.t1"/>
    </source>
</evidence>
<evidence type="ECO:0000259" key="3">
    <source>
        <dbReference type="Pfam" id="PF01073"/>
    </source>
</evidence>
<dbReference type="Proteomes" id="UP000887572">
    <property type="component" value="Unplaced"/>
</dbReference>
<organism evidence="4 5">
    <name type="scientific">Globodera rostochiensis</name>
    <name type="common">Golden nematode worm</name>
    <name type="synonym">Heterodera rostochiensis</name>
    <dbReference type="NCBI Taxonomy" id="31243"/>
    <lineage>
        <taxon>Eukaryota</taxon>
        <taxon>Metazoa</taxon>
        <taxon>Ecdysozoa</taxon>
        <taxon>Nematoda</taxon>
        <taxon>Chromadorea</taxon>
        <taxon>Rhabditida</taxon>
        <taxon>Tylenchina</taxon>
        <taxon>Tylenchomorpha</taxon>
        <taxon>Tylenchoidea</taxon>
        <taxon>Heteroderidae</taxon>
        <taxon>Heteroderinae</taxon>
        <taxon>Globodera</taxon>
    </lineage>
</organism>
<accession>A0A914H4N5</accession>
<name>A0A914H4N5_GLORO</name>
<dbReference type="InterPro" id="IPR002225">
    <property type="entry name" value="3Beta_OHSteriod_DH/Estase"/>
</dbReference>
<dbReference type="FunFam" id="3.40.50.720:FF:000336">
    <property type="entry name" value="Aldehyde reductase"/>
    <property type="match status" value="1"/>
</dbReference>
<keyword evidence="1 2" id="KW-0560">Oxidoreductase</keyword>
<proteinExistence type="inferred from homology"/>
<reference evidence="5" key="1">
    <citation type="submission" date="2022-11" db="UniProtKB">
        <authorList>
            <consortium name="WormBaseParasite"/>
        </authorList>
    </citation>
    <scope>IDENTIFICATION</scope>
</reference>
<feature type="domain" description="3-beta hydroxysteroid dehydrogenase/isomerase" evidence="3">
    <location>
        <begin position="20"/>
        <end position="267"/>
    </location>
</feature>
<dbReference type="Gene3D" id="3.40.50.720">
    <property type="entry name" value="NAD(P)-binding Rossmann-like Domain"/>
    <property type="match status" value="1"/>
</dbReference>
<protein>
    <submittedName>
        <fullName evidence="5">3-beta hydroxysteroid dehydrogenase/isomerase domain-containing protein</fullName>
    </submittedName>
</protein>
<dbReference type="Pfam" id="PF01073">
    <property type="entry name" value="3Beta_HSD"/>
    <property type="match status" value="1"/>
</dbReference>
<evidence type="ECO:0000313" key="4">
    <source>
        <dbReference type="Proteomes" id="UP000887572"/>
    </source>
</evidence>
<dbReference type="WBParaSite" id="Gr19_v10_g13209.t1">
    <property type="protein sequence ID" value="Gr19_v10_g13209.t1"/>
    <property type="gene ID" value="Gr19_v10_g13209"/>
</dbReference>
<evidence type="ECO:0000256" key="2">
    <source>
        <dbReference type="RuleBase" id="RU004475"/>
    </source>
</evidence>
<dbReference type="InterPro" id="IPR050425">
    <property type="entry name" value="NAD(P)_dehydrat-like"/>
</dbReference>
<dbReference type="GO" id="GO:0006694">
    <property type="term" value="P:steroid biosynthetic process"/>
    <property type="evidence" value="ECO:0007669"/>
    <property type="project" value="InterPro"/>
</dbReference>
<keyword evidence="4" id="KW-1185">Reference proteome</keyword>
<dbReference type="SUPFAM" id="SSF51735">
    <property type="entry name" value="NAD(P)-binding Rossmann-fold domains"/>
    <property type="match status" value="1"/>
</dbReference>
<dbReference type="InterPro" id="IPR036291">
    <property type="entry name" value="NAD(P)-bd_dom_sf"/>
</dbReference>
<dbReference type="PANTHER" id="PTHR10366:SF564">
    <property type="entry name" value="STEROL-4-ALPHA-CARBOXYLATE 3-DEHYDROGENASE, DECARBOXYLATING"/>
    <property type="match status" value="1"/>
</dbReference>
<dbReference type="GO" id="GO:0016616">
    <property type="term" value="F:oxidoreductase activity, acting on the CH-OH group of donors, NAD or NADP as acceptor"/>
    <property type="evidence" value="ECO:0007669"/>
    <property type="project" value="InterPro"/>
</dbReference>
<sequence>MIAKQQREQQKVDNSATIVLVTGASGYLGAHCVKQLLDQGFTVRGTVRSLQNVDKVRPLRELAASFPEERLQLVEADLTDENGWTAAVLNCHFVLHVASPFPIVADDSIVQIAVDGTLNVLKACAKSPSVKKVVLTSSCAAINEGHMDENRTFTEEDWTDTKSEKVLAYSRSKTEAERAAWDFVQTLEDTDNRFALTCLNPTLIVGPILIDTQGTSITIVRRFLNYEMPAVPALQLALVDVRDVAKAHIAAMTNTQTDGQRILLTAQPSFWFREIAKVLAKEFGSQGYWLPRFQVPYFGVWLYSFFDAESCQILERLNREVRFNNSKAFKLLGLEFRHPSNSIVEMAYSMIERGVLPKTKEYRGPQQTQKRQK</sequence>
<dbReference type="PANTHER" id="PTHR10366">
    <property type="entry name" value="NAD DEPENDENT EPIMERASE/DEHYDRATASE"/>
    <property type="match status" value="1"/>
</dbReference>
<comment type="similarity">
    <text evidence="2">Belongs to the 3-beta-HSD family.</text>
</comment>